<evidence type="ECO:0000256" key="14">
    <source>
        <dbReference type="ARBA" id="ARBA00048694"/>
    </source>
</evidence>
<dbReference type="PANTHER" id="PTHR43294">
    <property type="entry name" value="SODIUM/POTASSIUM-TRANSPORTING ATPASE SUBUNIT ALPHA"/>
    <property type="match status" value="1"/>
</dbReference>
<dbReference type="PRINTS" id="PR00120">
    <property type="entry name" value="HATPASE"/>
</dbReference>
<feature type="transmembrane region" description="Helical" evidence="15">
    <location>
        <begin position="779"/>
        <end position="798"/>
    </location>
</feature>
<dbReference type="GO" id="GO:0030007">
    <property type="term" value="P:intracellular potassium ion homeostasis"/>
    <property type="evidence" value="ECO:0007669"/>
    <property type="project" value="TreeGrafter"/>
</dbReference>
<dbReference type="SUPFAM" id="SSF81653">
    <property type="entry name" value="Calcium ATPase, transduction domain A"/>
    <property type="match status" value="1"/>
</dbReference>
<dbReference type="Gene3D" id="3.40.1110.10">
    <property type="entry name" value="Calcium-transporting ATPase, cytoplasmic domain N"/>
    <property type="match status" value="1"/>
</dbReference>
<keyword evidence="18" id="KW-1185">Reference proteome</keyword>
<keyword evidence="12 15" id="KW-1133">Transmembrane helix</keyword>
<evidence type="ECO:0000256" key="4">
    <source>
        <dbReference type="ARBA" id="ARBA00022475"/>
    </source>
</evidence>
<evidence type="ECO:0000256" key="7">
    <source>
        <dbReference type="ARBA" id="ARBA00022723"/>
    </source>
</evidence>
<dbReference type="FunFam" id="2.70.150.10:FF:000016">
    <property type="entry name" value="Calcium-transporting P-type ATPase putative"/>
    <property type="match status" value="1"/>
</dbReference>
<dbReference type="Gene3D" id="3.40.50.1000">
    <property type="entry name" value="HAD superfamily/HAD-like"/>
    <property type="match status" value="1"/>
</dbReference>
<dbReference type="STRING" id="1291743.LOSG293_240180"/>
<dbReference type="EC" id="7.2.2.10" evidence="3"/>
<dbReference type="RefSeq" id="WP_034528626.1">
    <property type="nucleotide sequence ID" value="NZ_BBJM01000024.1"/>
</dbReference>
<dbReference type="InterPro" id="IPR008250">
    <property type="entry name" value="ATPase_P-typ_transduc_dom_A_sf"/>
</dbReference>
<dbReference type="NCBIfam" id="TIGR01494">
    <property type="entry name" value="ATPase_P-type"/>
    <property type="match status" value="2"/>
</dbReference>
<dbReference type="Pfam" id="PF13246">
    <property type="entry name" value="Cation_ATPase"/>
    <property type="match status" value="1"/>
</dbReference>
<dbReference type="PROSITE" id="PS00154">
    <property type="entry name" value="ATPASE_E1_E2"/>
    <property type="match status" value="1"/>
</dbReference>
<evidence type="ECO:0000256" key="10">
    <source>
        <dbReference type="ARBA" id="ARBA00022840"/>
    </source>
</evidence>
<dbReference type="SUPFAM" id="SSF81660">
    <property type="entry name" value="Metal cation-transporting ATPase, ATP-binding domain N"/>
    <property type="match status" value="1"/>
</dbReference>
<dbReference type="InterPro" id="IPR001757">
    <property type="entry name" value="P_typ_ATPase"/>
</dbReference>
<dbReference type="PRINTS" id="PR00119">
    <property type="entry name" value="CATATPASE"/>
</dbReference>
<feature type="transmembrane region" description="Helical" evidence="15">
    <location>
        <begin position="848"/>
        <end position="866"/>
    </location>
</feature>
<keyword evidence="10" id="KW-0067">ATP-binding</keyword>
<gene>
    <name evidence="17" type="ORF">LOSG293_240180</name>
</gene>
<dbReference type="GO" id="GO:1902600">
    <property type="term" value="P:proton transmembrane transport"/>
    <property type="evidence" value="ECO:0007669"/>
    <property type="project" value="TreeGrafter"/>
</dbReference>
<evidence type="ECO:0000256" key="8">
    <source>
        <dbReference type="ARBA" id="ARBA00022741"/>
    </source>
</evidence>
<feature type="transmembrane region" description="Helical" evidence="15">
    <location>
        <begin position="84"/>
        <end position="103"/>
    </location>
</feature>
<reference evidence="17" key="1">
    <citation type="journal article" date="2014" name="Genome Announc.">
        <title>Draft Genome Sequence of Lactobacillus oryzae Strain SG293T.</title>
        <authorList>
            <person name="Tanizawa Y."/>
            <person name="Fujisawa T."/>
            <person name="Mochizuki T."/>
            <person name="Kaminuma E."/>
            <person name="Nakamura Y."/>
            <person name="Tohno M."/>
        </authorList>
    </citation>
    <scope>NUCLEOTIDE SEQUENCE [LARGE SCALE GENOMIC DNA]</scope>
    <source>
        <strain evidence="17">SG293</strain>
    </source>
</reference>
<dbReference type="GO" id="GO:0016887">
    <property type="term" value="F:ATP hydrolysis activity"/>
    <property type="evidence" value="ECO:0007669"/>
    <property type="project" value="InterPro"/>
</dbReference>
<dbReference type="FunFam" id="3.40.50.1000:FF:000028">
    <property type="entry name" value="Calcium-transporting P-type ATPase, putative"/>
    <property type="match status" value="1"/>
</dbReference>
<dbReference type="InterPro" id="IPR023214">
    <property type="entry name" value="HAD_sf"/>
</dbReference>
<evidence type="ECO:0000256" key="1">
    <source>
        <dbReference type="ARBA" id="ARBA00004651"/>
    </source>
</evidence>
<comment type="catalytic activity">
    <reaction evidence="14">
        <text>Ca(2+)(in) + ATP + H2O = Ca(2+)(out) + ADP + phosphate + H(+)</text>
        <dbReference type="Rhea" id="RHEA:18105"/>
        <dbReference type="ChEBI" id="CHEBI:15377"/>
        <dbReference type="ChEBI" id="CHEBI:15378"/>
        <dbReference type="ChEBI" id="CHEBI:29108"/>
        <dbReference type="ChEBI" id="CHEBI:30616"/>
        <dbReference type="ChEBI" id="CHEBI:43474"/>
        <dbReference type="ChEBI" id="CHEBI:456216"/>
        <dbReference type="EC" id="7.2.2.10"/>
    </reaction>
</comment>
<evidence type="ECO:0000256" key="5">
    <source>
        <dbReference type="ARBA" id="ARBA00022568"/>
    </source>
</evidence>
<feature type="transmembrane region" description="Helical" evidence="15">
    <location>
        <begin position="819"/>
        <end position="836"/>
    </location>
</feature>
<protein>
    <recommendedName>
        <fullName evidence="3">P-type Ca(2+) transporter</fullName>
        <ecNumber evidence="3">7.2.2.10</ecNumber>
    </recommendedName>
</protein>
<evidence type="ECO:0000256" key="13">
    <source>
        <dbReference type="ARBA" id="ARBA00023136"/>
    </source>
</evidence>
<dbReference type="PANTHER" id="PTHR43294:SF20">
    <property type="entry name" value="P-TYPE ATPASE"/>
    <property type="match status" value="1"/>
</dbReference>
<dbReference type="eggNOG" id="COG0474">
    <property type="taxonomic scope" value="Bacteria"/>
</dbReference>
<evidence type="ECO:0000256" key="9">
    <source>
        <dbReference type="ARBA" id="ARBA00022837"/>
    </source>
</evidence>
<dbReference type="InterPro" id="IPR050510">
    <property type="entry name" value="Cation_transp_ATPase_P-type"/>
</dbReference>
<dbReference type="Proteomes" id="UP000028700">
    <property type="component" value="Unassembled WGS sequence"/>
</dbReference>
<dbReference type="SMART" id="SM00831">
    <property type="entry name" value="Cation_ATPase_N"/>
    <property type="match status" value="1"/>
</dbReference>
<keyword evidence="11" id="KW-1278">Translocase</keyword>
<feature type="transmembrane region" description="Helical" evidence="15">
    <location>
        <begin position="61"/>
        <end position="78"/>
    </location>
</feature>
<dbReference type="InterPro" id="IPR044492">
    <property type="entry name" value="P_typ_ATPase_HD_dom"/>
</dbReference>
<dbReference type="InterPro" id="IPR004014">
    <property type="entry name" value="ATPase_P-typ_cation-transptr_N"/>
</dbReference>
<dbReference type="InterPro" id="IPR023298">
    <property type="entry name" value="ATPase_P-typ_TM_dom_sf"/>
</dbReference>
<comment type="similarity">
    <text evidence="2">Belongs to the cation transport ATPase (P-type) (TC 3.A.3) family. Type IIA subfamily.</text>
</comment>
<feature type="transmembrane region" description="Helical" evidence="15">
    <location>
        <begin position="279"/>
        <end position="303"/>
    </location>
</feature>
<evidence type="ECO:0000256" key="11">
    <source>
        <dbReference type="ARBA" id="ARBA00022967"/>
    </source>
</evidence>
<feature type="transmembrane region" description="Helical" evidence="15">
    <location>
        <begin position="741"/>
        <end position="767"/>
    </location>
</feature>
<evidence type="ECO:0000256" key="12">
    <source>
        <dbReference type="ARBA" id="ARBA00022989"/>
    </source>
</evidence>
<dbReference type="AlphaFoldDB" id="A0A081BJT3"/>
<dbReference type="Gene3D" id="1.20.1110.10">
    <property type="entry name" value="Calcium-transporting ATPase, transmembrane domain"/>
    <property type="match status" value="1"/>
</dbReference>
<dbReference type="GO" id="GO:0046872">
    <property type="term" value="F:metal ion binding"/>
    <property type="evidence" value="ECO:0007669"/>
    <property type="project" value="UniProtKB-KW"/>
</dbReference>
<keyword evidence="6 15" id="KW-0812">Transmembrane</keyword>
<dbReference type="Gene3D" id="2.70.150.10">
    <property type="entry name" value="Calcium-transporting ATPase, cytoplasmic transduction domain A"/>
    <property type="match status" value="1"/>
</dbReference>
<dbReference type="SUPFAM" id="SSF56784">
    <property type="entry name" value="HAD-like"/>
    <property type="match status" value="1"/>
</dbReference>
<comment type="subcellular location">
    <subcellularLocation>
        <location evidence="1">Cell membrane</location>
        <topology evidence="1">Multi-pass membrane protein</topology>
    </subcellularLocation>
</comment>
<dbReference type="GO" id="GO:0005391">
    <property type="term" value="F:P-type sodium:potassium-exchanging transporter activity"/>
    <property type="evidence" value="ECO:0007669"/>
    <property type="project" value="TreeGrafter"/>
</dbReference>
<dbReference type="InterPro" id="IPR059000">
    <property type="entry name" value="ATPase_P-type_domA"/>
</dbReference>
<keyword evidence="13 15" id="KW-0472">Membrane</keyword>
<dbReference type="InterPro" id="IPR023299">
    <property type="entry name" value="ATPase_P-typ_cyto_dom_N"/>
</dbReference>
<keyword evidence="5" id="KW-0406">Ion transport</keyword>
<accession>A0A081BJT3</accession>
<name>A0A081BJT3_9LACO</name>
<dbReference type="GO" id="GO:0005524">
    <property type="term" value="F:ATP binding"/>
    <property type="evidence" value="ECO:0007669"/>
    <property type="project" value="UniProtKB-KW"/>
</dbReference>
<dbReference type="SFLD" id="SFLDS00003">
    <property type="entry name" value="Haloacid_Dehalogenase"/>
    <property type="match status" value="1"/>
</dbReference>
<dbReference type="SFLD" id="SFLDG00002">
    <property type="entry name" value="C1.7:_P-type_atpase_like"/>
    <property type="match status" value="1"/>
</dbReference>
<keyword evidence="4" id="KW-1003">Cell membrane</keyword>
<dbReference type="SFLD" id="SFLDF00027">
    <property type="entry name" value="p-type_atpase"/>
    <property type="match status" value="1"/>
</dbReference>
<feature type="transmembrane region" description="Helical" evidence="15">
    <location>
        <begin position="700"/>
        <end position="720"/>
    </location>
</feature>
<dbReference type="InterPro" id="IPR036412">
    <property type="entry name" value="HAD-like_sf"/>
</dbReference>
<dbReference type="GO" id="GO:0005388">
    <property type="term" value="F:P-type calcium transporter activity"/>
    <property type="evidence" value="ECO:0007669"/>
    <property type="project" value="UniProtKB-EC"/>
</dbReference>
<keyword evidence="5" id="KW-0109">Calcium transport</keyword>
<evidence type="ECO:0000256" key="3">
    <source>
        <dbReference type="ARBA" id="ARBA00012790"/>
    </source>
</evidence>
<feature type="domain" description="Cation-transporting P-type ATPase N-terminal" evidence="16">
    <location>
        <begin position="4"/>
        <end position="78"/>
    </location>
</feature>
<evidence type="ECO:0000256" key="6">
    <source>
        <dbReference type="ARBA" id="ARBA00022692"/>
    </source>
</evidence>
<dbReference type="InterPro" id="IPR006068">
    <property type="entry name" value="ATPase_P-typ_cation-transptr_C"/>
</dbReference>
<proteinExistence type="inferred from homology"/>
<evidence type="ECO:0000256" key="2">
    <source>
        <dbReference type="ARBA" id="ARBA00005675"/>
    </source>
</evidence>
<dbReference type="Pfam" id="PF00122">
    <property type="entry name" value="E1-E2_ATPase"/>
    <property type="match status" value="1"/>
</dbReference>
<dbReference type="EMBL" id="BBJM01000024">
    <property type="protein sequence ID" value="GAK48301.1"/>
    <property type="molecule type" value="Genomic_DNA"/>
</dbReference>
<keyword evidence="9" id="KW-0106">Calcium</keyword>
<keyword evidence="5" id="KW-0813">Transport</keyword>
<dbReference type="GO" id="GO:0006883">
    <property type="term" value="P:intracellular sodium ion homeostasis"/>
    <property type="evidence" value="ECO:0007669"/>
    <property type="project" value="TreeGrafter"/>
</dbReference>
<dbReference type="SUPFAM" id="SSF81665">
    <property type="entry name" value="Calcium ATPase, transmembrane domain M"/>
    <property type="match status" value="1"/>
</dbReference>
<evidence type="ECO:0000259" key="16">
    <source>
        <dbReference type="SMART" id="SM00831"/>
    </source>
</evidence>
<evidence type="ECO:0000313" key="18">
    <source>
        <dbReference type="Proteomes" id="UP000028700"/>
    </source>
</evidence>
<sequence>MKQNDTQLPIKEMLAKYETDLQTGLNTTEVTRRNLADGDNALSEAKKPNLLQQIGKHMADIASLVLLFAVILSVYLALTTDGGWTKPIVIGSILVLNVLIGMYQEHSAEQALAALKKLSVHEIQVIRDSKKQLIDATNLVVGDIILLEPGSQVPADARLATASNLSVDEAILTGESVPVNKSAEPLTVDPEAIGDQQNMVFSGTAVTQGNATAIVTAIGMNTELGKIAGMLNKTKKQQTPLQNRLNRLVSTLSGVAIAGGVIIFLLGTLMHGDSLISSLMIGVSLAVAAVPETLPIIVTISLAHGVKKMAKRNAIMRRVSAVETIGNVNVIASDKTGTLTQNKMSITRLWATDGGVASVKQIAKLSEQQSKLVTMFGLATNAEIEVNKQDEEIEMGDSTELAIVRLMYKFGMTRDKLEINYPRLAEDPFDSSKKTMATLHKIDDQKQLLIVKGAFDRLPIKREGDIYERAKEAHDEFGREALRVLAVGYKVIEQDSTKSIEALQDEVELLGLVGMIDPPRDEVAAAISEAQGAGIRTVMITGDHVETAKAIAKKIGILCQGDSVLTGAEMKQLDDEQLAGQIADTSVFARVSPEDKIRIVSAWQSQGAVVAMTGDGVNDAPALKAANVGIAMGITGTEVSKGAADMVLTDDNFATIVAAVSEGRTVYQNILKAVEFLIGVNFAQLFLMIFSVAIGWGAPLIAEQLLLINVLADGIPGFYLSREPGERAVMKQKPISKWSSIFANGLGQRVAIRAVTFTILTLGIYALGRFGLMDNVPSIGMSMLFLVLALGSMIDIYAIKTREPLSLSSFKSNRALNMGLALAALLVLAVAIVPPLQQLFGLVTLPAVAWPIVIVAMFVPTIVLELNKQIVNRIRLNRSYQAIQED</sequence>
<dbReference type="GO" id="GO:0005886">
    <property type="term" value="C:plasma membrane"/>
    <property type="evidence" value="ECO:0007669"/>
    <property type="project" value="UniProtKB-SubCell"/>
</dbReference>
<feature type="transmembrane region" description="Helical" evidence="15">
    <location>
        <begin position="673"/>
        <end position="694"/>
    </location>
</feature>
<comment type="caution">
    <text evidence="17">The sequence shown here is derived from an EMBL/GenBank/DDBJ whole genome shotgun (WGS) entry which is preliminary data.</text>
</comment>
<dbReference type="Pfam" id="PF00690">
    <property type="entry name" value="Cation_ATPase_N"/>
    <property type="match status" value="1"/>
</dbReference>
<evidence type="ECO:0000313" key="17">
    <source>
        <dbReference type="EMBL" id="GAK48301.1"/>
    </source>
</evidence>
<dbReference type="InterPro" id="IPR018303">
    <property type="entry name" value="ATPase_P-typ_P_site"/>
</dbReference>
<dbReference type="Pfam" id="PF00689">
    <property type="entry name" value="Cation_ATPase_C"/>
    <property type="match status" value="1"/>
</dbReference>
<dbReference type="GO" id="GO:0036376">
    <property type="term" value="P:sodium ion export across plasma membrane"/>
    <property type="evidence" value="ECO:0007669"/>
    <property type="project" value="TreeGrafter"/>
</dbReference>
<keyword evidence="7" id="KW-0479">Metal-binding</keyword>
<dbReference type="GO" id="GO:1990573">
    <property type="term" value="P:potassium ion import across plasma membrane"/>
    <property type="evidence" value="ECO:0007669"/>
    <property type="project" value="TreeGrafter"/>
</dbReference>
<evidence type="ECO:0000256" key="15">
    <source>
        <dbReference type="SAM" id="Phobius"/>
    </source>
</evidence>
<dbReference type="OrthoDB" id="9760364at2"/>
<organism evidence="17 18">
    <name type="scientific">Secundilactobacillus oryzae JCM 18671</name>
    <dbReference type="NCBI Taxonomy" id="1291743"/>
    <lineage>
        <taxon>Bacteria</taxon>
        <taxon>Bacillati</taxon>
        <taxon>Bacillota</taxon>
        <taxon>Bacilli</taxon>
        <taxon>Lactobacillales</taxon>
        <taxon>Lactobacillaceae</taxon>
        <taxon>Secundilactobacillus</taxon>
    </lineage>
</organism>
<feature type="transmembrane region" description="Helical" evidence="15">
    <location>
        <begin position="245"/>
        <end position="267"/>
    </location>
</feature>
<keyword evidence="8" id="KW-0547">Nucleotide-binding</keyword>